<evidence type="ECO:0008006" key="3">
    <source>
        <dbReference type="Google" id="ProtNLM"/>
    </source>
</evidence>
<dbReference type="PANTHER" id="PTHR30121:SF11">
    <property type="entry name" value="AAA+ ATPASE DOMAIN-CONTAINING PROTEIN"/>
    <property type="match status" value="1"/>
</dbReference>
<gene>
    <name evidence="1" type="ORF">WDS16_21105</name>
</gene>
<evidence type="ECO:0000313" key="2">
    <source>
        <dbReference type="Proteomes" id="UP001432000"/>
    </source>
</evidence>
<name>A0ABZ2PFK1_9NOCA</name>
<protein>
    <recommendedName>
        <fullName evidence="3">AAA-like domain-containing protein</fullName>
    </recommendedName>
</protein>
<sequence>MRELQWWELFMPRGMTIDTVAGFVRPLASRPRIGILRRTPLIVIEQWQIGGDTRYFMGLDLPLSASFARQQADAVPGLVIRQVDDIERPTISRAADISLRSASASLRTDMAVEVSRAVGAALSRSAKKHALVLQWIIGPAQQRQVKPGEFSIAEQLGLTQRRTPSALDSSQWRKKASEPLFAVRGRIGTTAEAVALGGLRRAVQLADSAEGHLHVGRATAQTADALNSLRTGLWGGILSASELAVMLALPIDGTDRALPIGDPASPTSPTDGRLLGSSLHAASMNAPVMFPTAAIPTGLLVIGPTGSGKSNLLASIALSDIANGRPVVVIEPKGELCDAIMERLDPAYRHRVVAIDAGETAHPVGSNVLAGDPADAERRADDIVGLFHQLHGAALGPRSADVLLHGLILAAKMPGGTLIDVPALLTNTNFRRRIAQQVSDPMVLAPWLAWFDNLSDSERSQVVAPILNKLRGFTSRTSIRRMLGQADPGWSWDEALKSGGIVLISLNRGVLGTEATAIAGSLLLGQLWGALQRRSRLVGSDRRLASIIVDEWQLFTGGLDFADVLATIRGAGVAGLSLANQNLTQLSPQLRAAVAANARSKITFAPSKDDARTLAGWIDSPSVTPEDLLRLGEYEAVASIRSQPGSPHFKTHALPRRRTTAAAVREMSSHRFGQSGQVVDAELLAKWQGPEPDAGIGRQRRGPS</sequence>
<accession>A0ABZ2PFK1</accession>
<proteinExistence type="predicted"/>
<dbReference type="EMBL" id="CP147846">
    <property type="protein sequence ID" value="WXG67699.1"/>
    <property type="molecule type" value="Genomic_DNA"/>
</dbReference>
<dbReference type="Proteomes" id="UP001432000">
    <property type="component" value="Chromosome"/>
</dbReference>
<keyword evidence="2" id="KW-1185">Reference proteome</keyword>
<dbReference type="InterPro" id="IPR051162">
    <property type="entry name" value="T4SS_component"/>
</dbReference>
<dbReference type="PANTHER" id="PTHR30121">
    <property type="entry name" value="UNCHARACTERIZED PROTEIN YJGR-RELATED"/>
    <property type="match status" value="1"/>
</dbReference>
<dbReference type="InterPro" id="IPR027417">
    <property type="entry name" value="P-loop_NTPase"/>
</dbReference>
<dbReference type="CDD" id="cd01127">
    <property type="entry name" value="TrwB_TraG_TraD_VirD4"/>
    <property type="match status" value="1"/>
</dbReference>
<dbReference type="SUPFAM" id="SSF52540">
    <property type="entry name" value="P-loop containing nucleoside triphosphate hydrolases"/>
    <property type="match status" value="1"/>
</dbReference>
<dbReference type="RefSeq" id="WP_338887420.1">
    <property type="nucleotide sequence ID" value="NZ_CP147846.1"/>
</dbReference>
<organism evidence="1 2">
    <name type="scientific">Rhodococcus sovatensis</name>
    <dbReference type="NCBI Taxonomy" id="1805840"/>
    <lineage>
        <taxon>Bacteria</taxon>
        <taxon>Bacillati</taxon>
        <taxon>Actinomycetota</taxon>
        <taxon>Actinomycetes</taxon>
        <taxon>Mycobacteriales</taxon>
        <taxon>Nocardiaceae</taxon>
        <taxon>Rhodococcus</taxon>
    </lineage>
</organism>
<evidence type="ECO:0000313" key="1">
    <source>
        <dbReference type="EMBL" id="WXG67699.1"/>
    </source>
</evidence>
<dbReference type="Gene3D" id="3.40.50.300">
    <property type="entry name" value="P-loop containing nucleotide triphosphate hydrolases"/>
    <property type="match status" value="2"/>
</dbReference>
<reference evidence="1 2" key="1">
    <citation type="submission" date="2024-03" db="EMBL/GenBank/DDBJ databases">
        <title>Natural products discovery in diverse microorganisms through a two-stage MS feature dereplication strategy.</title>
        <authorList>
            <person name="Zhang R."/>
        </authorList>
    </citation>
    <scope>NUCLEOTIDE SEQUENCE [LARGE SCALE GENOMIC DNA]</scope>
    <source>
        <strain evidence="1 2">18930</strain>
    </source>
</reference>